<gene>
    <name evidence="1" type="primary">P0505H05.41</name>
</gene>
<dbReference type="EMBL" id="AP005312">
    <property type="protein sequence ID" value="BAD25849.1"/>
    <property type="molecule type" value="Genomic_DNA"/>
</dbReference>
<organism evidence="1 2">
    <name type="scientific">Oryza sativa subsp. japonica</name>
    <name type="common">Rice</name>
    <dbReference type="NCBI Taxonomy" id="39947"/>
    <lineage>
        <taxon>Eukaryota</taxon>
        <taxon>Viridiplantae</taxon>
        <taxon>Streptophyta</taxon>
        <taxon>Embryophyta</taxon>
        <taxon>Tracheophyta</taxon>
        <taxon>Spermatophyta</taxon>
        <taxon>Magnoliopsida</taxon>
        <taxon>Liliopsida</taxon>
        <taxon>Poales</taxon>
        <taxon>Poaceae</taxon>
        <taxon>BOP clade</taxon>
        <taxon>Oryzoideae</taxon>
        <taxon>Oryzeae</taxon>
        <taxon>Oryzinae</taxon>
        <taxon>Oryza</taxon>
        <taxon>Oryza sativa</taxon>
    </lineage>
</organism>
<name>Q6H600_ORYSJ</name>
<sequence>MLGEIDFAEIRLDASGSTWSRRLGGGMQQGVIHHRPSHPATRRQLLAGTAESMLKYMQQFVAADITF</sequence>
<accession>Q6H600</accession>
<reference evidence="2" key="1">
    <citation type="journal article" date="2005" name="Nature">
        <title>The map-based sequence of the rice genome.</title>
        <authorList>
            <consortium name="International rice genome sequencing project (IRGSP)"/>
            <person name="Matsumoto T."/>
            <person name="Wu J."/>
            <person name="Kanamori H."/>
            <person name="Katayose Y."/>
            <person name="Fujisawa M."/>
            <person name="Namiki N."/>
            <person name="Mizuno H."/>
            <person name="Yamamoto K."/>
            <person name="Antonio B.A."/>
            <person name="Baba T."/>
            <person name="Sakata K."/>
            <person name="Nagamura Y."/>
            <person name="Aoki H."/>
            <person name="Arikawa K."/>
            <person name="Arita K."/>
            <person name="Bito T."/>
            <person name="Chiden Y."/>
            <person name="Fujitsuka N."/>
            <person name="Fukunaka R."/>
            <person name="Hamada M."/>
            <person name="Harada C."/>
            <person name="Hayashi A."/>
            <person name="Hijishita S."/>
            <person name="Honda M."/>
            <person name="Hosokawa S."/>
            <person name="Ichikawa Y."/>
            <person name="Idonuma A."/>
            <person name="Iijima M."/>
            <person name="Ikeda M."/>
            <person name="Ikeno M."/>
            <person name="Ito K."/>
            <person name="Ito S."/>
            <person name="Ito T."/>
            <person name="Ito Y."/>
            <person name="Ito Y."/>
            <person name="Iwabuchi A."/>
            <person name="Kamiya K."/>
            <person name="Karasawa W."/>
            <person name="Kurita K."/>
            <person name="Katagiri S."/>
            <person name="Kikuta A."/>
            <person name="Kobayashi H."/>
            <person name="Kobayashi N."/>
            <person name="Machita K."/>
            <person name="Maehara T."/>
            <person name="Masukawa M."/>
            <person name="Mizubayashi T."/>
            <person name="Mukai Y."/>
            <person name="Nagasaki H."/>
            <person name="Nagata Y."/>
            <person name="Naito S."/>
            <person name="Nakashima M."/>
            <person name="Nakama Y."/>
            <person name="Nakamichi Y."/>
            <person name="Nakamura M."/>
            <person name="Meguro A."/>
            <person name="Negishi M."/>
            <person name="Ohta I."/>
            <person name="Ohta T."/>
            <person name="Okamoto M."/>
            <person name="Ono N."/>
            <person name="Saji S."/>
            <person name="Sakaguchi M."/>
            <person name="Sakai K."/>
            <person name="Shibata M."/>
            <person name="Shimokawa T."/>
            <person name="Song J."/>
            <person name="Takazaki Y."/>
            <person name="Terasawa K."/>
            <person name="Tsugane M."/>
            <person name="Tsuji K."/>
            <person name="Ueda S."/>
            <person name="Waki K."/>
            <person name="Yamagata H."/>
            <person name="Yamamoto M."/>
            <person name="Yamamoto S."/>
            <person name="Yamane H."/>
            <person name="Yoshiki S."/>
            <person name="Yoshihara R."/>
            <person name="Yukawa K."/>
            <person name="Zhong H."/>
            <person name="Yano M."/>
            <person name="Yuan Q."/>
            <person name="Ouyang S."/>
            <person name="Liu J."/>
            <person name="Jones K.M."/>
            <person name="Gansberger K."/>
            <person name="Moffat K."/>
            <person name="Hill J."/>
            <person name="Bera J."/>
            <person name="Fadrosh D."/>
            <person name="Jin S."/>
            <person name="Johri S."/>
            <person name="Kim M."/>
            <person name="Overton L."/>
            <person name="Reardon M."/>
            <person name="Tsitrin T."/>
            <person name="Vuong H."/>
            <person name="Weaver B."/>
            <person name="Ciecko A."/>
            <person name="Tallon L."/>
            <person name="Jackson J."/>
            <person name="Pai G."/>
            <person name="Aken S.V."/>
            <person name="Utterback T."/>
            <person name="Reidmuller S."/>
            <person name="Feldblyum T."/>
            <person name="Hsiao J."/>
            <person name="Zismann V."/>
            <person name="Iobst S."/>
            <person name="de Vazeille A.R."/>
            <person name="Buell C.R."/>
            <person name="Ying K."/>
            <person name="Li Y."/>
            <person name="Lu T."/>
            <person name="Huang Y."/>
            <person name="Zhao Q."/>
            <person name="Feng Q."/>
            <person name="Zhang L."/>
            <person name="Zhu J."/>
            <person name="Weng Q."/>
            <person name="Mu J."/>
            <person name="Lu Y."/>
            <person name="Fan D."/>
            <person name="Liu Y."/>
            <person name="Guan J."/>
            <person name="Zhang Y."/>
            <person name="Yu S."/>
            <person name="Liu X."/>
            <person name="Zhang Y."/>
            <person name="Hong G."/>
            <person name="Han B."/>
            <person name="Choisne N."/>
            <person name="Demange N."/>
            <person name="Orjeda G."/>
            <person name="Samain S."/>
            <person name="Cattolico L."/>
            <person name="Pelletier E."/>
            <person name="Couloux A."/>
            <person name="Segurens B."/>
            <person name="Wincker P."/>
            <person name="D'Hont A."/>
            <person name="Scarpelli C."/>
            <person name="Weissenbach J."/>
            <person name="Salanoubat M."/>
            <person name="Quetier F."/>
            <person name="Yu Y."/>
            <person name="Kim H.R."/>
            <person name="Rambo T."/>
            <person name="Currie J."/>
            <person name="Collura K."/>
            <person name="Luo M."/>
            <person name="Yang T."/>
            <person name="Ammiraju J.S.S."/>
            <person name="Engler F."/>
            <person name="Soderlund C."/>
            <person name="Wing R.A."/>
            <person name="Palmer L.E."/>
            <person name="de la Bastide M."/>
            <person name="Spiegel L."/>
            <person name="Nascimento L."/>
            <person name="Zutavern T."/>
            <person name="O'Shaughnessy A."/>
            <person name="Dike S."/>
            <person name="Dedhia N."/>
            <person name="Preston R."/>
            <person name="Balija V."/>
            <person name="McCombie W.R."/>
            <person name="Chow T."/>
            <person name="Chen H."/>
            <person name="Chung M."/>
            <person name="Chen C."/>
            <person name="Shaw J."/>
            <person name="Wu H."/>
            <person name="Hsiao K."/>
            <person name="Chao Y."/>
            <person name="Chu M."/>
            <person name="Cheng C."/>
            <person name="Hour A."/>
            <person name="Lee P."/>
            <person name="Lin S."/>
            <person name="Lin Y."/>
            <person name="Liou J."/>
            <person name="Liu S."/>
            <person name="Hsing Y."/>
            <person name="Raghuvanshi S."/>
            <person name="Mohanty A."/>
            <person name="Bharti A.K."/>
            <person name="Gaur A."/>
            <person name="Gupta V."/>
            <person name="Kumar D."/>
            <person name="Ravi V."/>
            <person name="Vij S."/>
            <person name="Kapur A."/>
            <person name="Khurana P."/>
            <person name="Khurana P."/>
            <person name="Khurana J.P."/>
            <person name="Tyagi A.K."/>
            <person name="Gaikwad K."/>
            <person name="Singh A."/>
            <person name="Dalal V."/>
            <person name="Srivastava S."/>
            <person name="Dixit A."/>
            <person name="Pal A.K."/>
            <person name="Ghazi I.A."/>
            <person name="Yadav M."/>
            <person name="Pandit A."/>
            <person name="Bhargava A."/>
            <person name="Sureshbabu K."/>
            <person name="Batra K."/>
            <person name="Sharma T.R."/>
            <person name="Mohapatra T."/>
            <person name="Singh N.K."/>
            <person name="Messing J."/>
            <person name="Nelson A.B."/>
            <person name="Fuks G."/>
            <person name="Kavchok S."/>
            <person name="Keizer G."/>
            <person name="Linton E."/>
            <person name="Llaca V."/>
            <person name="Song R."/>
            <person name="Tanyolac B."/>
            <person name="Young S."/>
            <person name="Ho-Il K."/>
            <person name="Hahn J.H."/>
            <person name="Sangsakoo G."/>
            <person name="Vanavichit A."/>
            <person name="de Mattos Luiz.A.T."/>
            <person name="Zimmer P.D."/>
            <person name="Malone G."/>
            <person name="Dellagostin O."/>
            <person name="de Oliveira A.C."/>
            <person name="Bevan M."/>
            <person name="Bancroft I."/>
            <person name="Minx P."/>
            <person name="Cordum H."/>
            <person name="Wilson R."/>
            <person name="Cheng Z."/>
            <person name="Jin W."/>
            <person name="Jiang J."/>
            <person name="Leong S.A."/>
            <person name="Iwama H."/>
            <person name="Gojobori T."/>
            <person name="Itoh T."/>
            <person name="Niimura Y."/>
            <person name="Fujii Y."/>
            <person name="Habara T."/>
            <person name="Sakai H."/>
            <person name="Sato Y."/>
            <person name="Wilson G."/>
            <person name="Kumar K."/>
            <person name="McCouch S."/>
            <person name="Juretic N."/>
            <person name="Hoen D."/>
            <person name="Wright S."/>
            <person name="Bruskiewich R."/>
            <person name="Bureau T."/>
            <person name="Miyao A."/>
            <person name="Hirochika H."/>
            <person name="Nishikawa T."/>
            <person name="Kadowaki K."/>
            <person name="Sugiura M."/>
            <person name="Burr B."/>
            <person name="Sasaki T."/>
        </authorList>
    </citation>
    <scope>NUCLEOTIDE SEQUENCE [LARGE SCALE GENOMIC DNA]</scope>
    <source>
        <strain evidence="2">cv. Nipponbare</strain>
    </source>
</reference>
<protein>
    <submittedName>
        <fullName evidence="1">Uncharacterized protein</fullName>
    </submittedName>
</protein>
<reference evidence="2" key="2">
    <citation type="journal article" date="2008" name="Nucleic Acids Res.">
        <title>The rice annotation project database (RAP-DB): 2008 update.</title>
        <authorList>
            <consortium name="The rice annotation project (RAP)"/>
        </authorList>
    </citation>
    <scope>GENOME REANNOTATION</scope>
    <source>
        <strain evidence="2">cv. Nipponbare</strain>
    </source>
</reference>
<proteinExistence type="predicted"/>
<dbReference type="AlphaFoldDB" id="Q6H600"/>
<evidence type="ECO:0000313" key="1">
    <source>
        <dbReference type="EMBL" id="BAD25849.1"/>
    </source>
</evidence>
<evidence type="ECO:0000313" key="2">
    <source>
        <dbReference type="Proteomes" id="UP000000763"/>
    </source>
</evidence>
<dbReference type="Proteomes" id="UP000000763">
    <property type="component" value="Chromosome 9"/>
</dbReference>